<sequence>MNKLYIVGAGGFAREIYSYLKQGDFRYQDHQVAGFLSDRHDDLDLFNTEHKVVDNIRSTITTPQDAIIIAVADCHFKKELYQYYKKIGCKILTYIHPSAFIGNNVTIGEGCVICPSAILTTDITIGKAVTINAHSSIGHDAQVGDFTTLSGHCDVTGFVHIEQSVFLGSHALIIPKTKVESNAIIGAGSVVITKVKTGSTMFGNPAKKIK</sequence>
<dbReference type="InterPro" id="IPR011004">
    <property type="entry name" value="Trimer_LpxA-like_sf"/>
</dbReference>
<feature type="domain" description="PglD N-terminal" evidence="5">
    <location>
        <begin position="3"/>
        <end position="83"/>
    </location>
</feature>
<feature type="domain" description="Mannose-1-phosphate guanyltransferase C-terminal" evidence="6">
    <location>
        <begin position="94"/>
        <end position="182"/>
    </location>
</feature>
<dbReference type="PANTHER" id="PTHR43300:SF7">
    <property type="entry name" value="UDP-N-ACETYLBACILLOSAMINE N-ACETYLTRANSFERASE"/>
    <property type="match status" value="1"/>
</dbReference>
<dbReference type="RefSeq" id="WP_210848702.1">
    <property type="nucleotide sequence ID" value="NZ_JAGKLY010000006.1"/>
</dbReference>
<evidence type="ECO:0000256" key="1">
    <source>
        <dbReference type="ARBA" id="ARBA00007274"/>
    </source>
</evidence>
<dbReference type="SUPFAM" id="SSF51161">
    <property type="entry name" value="Trimeric LpxA-like enzymes"/>
    <property type="match status" value="1"/>
</dbReference>
<dbReference type="Proteomes" id="UP000674270">
    <property type="component" value="Unassembled WGS sequence"/>
</dbReference>
<dbReference type="AlphaFoldDB" id="A0A8I2DBF2"/>
<proteinExistence type="inferred from homology"/>
<name>A0A8I2DBF2_9GAMM</name>
<dbReference type="NCBIfam" id="TIGR03570">
    <property type="entry name" value="NeuD_NnaD"/>
    <property type="match status" value="1"/>
</dbReference>
<dbReference type="PANTHER" id="PTHR43300">
    <property type="entry name" value="ACETYLTRANSFERASE"/>
    <property type="match status" value="1"/>
</dbReference>
<keyword evidence="2" id="KW-0677">Repeat</keyword>
<dbReference type="Pfam" id="PF17836">
    <property type="entry name" value="PglD_N"/>
    <property type="match status" value="1"/>
</dbReference>
<evidence type="ECO:0000259" key="6">
    <source>
        <dbReference type="Pfam" id="PF25087"/>
    </source>
</evidence>
<dbReference type="Gene3D" id="2.160.10.10">
    <property type="entry name" value="Hexapeptide repeat proteins"/>
    <property type="match status" value="1"/>
</dbReference>
<dbReference type="Pfam" id="PF25087">
    <property type="entry name" value="GMPPB_C"/>
    <property type="match status" value="1"/>
</dbReference>
<dbReference type="Gene3D" id="3.40.50.20">
    <property type="match status" value="1"/>
</dbReference>
<comment type="caution">
    <text evidence="7">The sequence shown here is derived from an EMBL/GenBank/DDBJ whole genome shotgun (WGS) entry which is preliminary data.</text>
</comment>
<dbReference type="InterPro" id="IPR020019">
    <property type="entry name" value="AcTrfase_PglD-like"/>
</dbReference>
<feature type="active site" description="Proton acceptor" evidence="4">
    <location>
        <position position="139"/>
    </location>
</feature>
<evidence type="ECO:0000313" key="8">
    <source>
        <dbReference type="Proteomes" id="UP000674270"/>
    </source>
</evidence>
<dbReference type="InterPro" id="IPR056729">
    <property type="entry name" value="GMPPB_C"/>
</dbReference>
<organism evidence="7 8">
    <name type="scientific">Providencia huaxiensis</name>
    <dbReference type="NCBI Taxonomy" id="2027290"/>
    <lineage>
        <taxon>Bacteria</taxon>
        <taxon>Pseudomonadati</taxon>
        <taxon>Pseudomonadota</taxon>
        <taxon>Gammaproteobacteria</taxon>
        <taxon>Enterobacterales</taxon>
        <taxon>Morganellaceae</taxon>
        <taxon>Providencia</taxon>
    </lineage>
</organism>
<evidence type="ECO:0000256" key="4">
    <source>
        <dbReference type="PIRSR" id="PIRSR620019-1"/>
    </source>
</evidence>
<dbReference type="GO" id="GO:0016740">
    <property type="term" value="F:transferase activity"/>
    <property type="evidence" value="ECO:0007669"/>
    <property type="project" value="UniProtKB-KW"/>
</dbReference>
<keyword evidence="3" id="KW-0012">Acyltransferase</keyword>
<dbReference type="CDD" id="cd03360">
    <property type="entry name" value="LbH_AT_putative"/>
    <property type="match status" value="1"/>
</dbReference>
<feature type="site" description="Increases basicity of active site His" evidence="4">
    <location>
        <position position="140"/>
    </location>
</feature>
<dbReference type="EMBL" id="JAGKLY010000006">
    <property type="protein sequence ID" value="MBQ0269546.1"/>
    <property type="molecule type" value="Genomic_DNA"/>
</dbReference>
<gene>
    <name evidence="7" type="ORF">J7T18_14670</name>
</gene>
<dbReference type="InterPro" id="IPR041561">
    <property type="entry name" value="PglD_N"/>
</dbReference>
<evidence type="ECO:0000259" key="5">
    <source>
        <dbReference type="Pfam" id="PF17836"/>
    </source>
</evidence>
<comment type="similarity">
    <text evidence="1">Belongs to the transferase hexapeptide repeat family.</text>
</comment>
<keyword evidence="7" id="KW-0808">Transferase</keyword>
<evidence type="ECO:0000313" key="7">
    <source>
        <dbReference type="EMBL" id="MBQ0269546.1"/>
    </source>
</evidence>
<protein>
    <submittedName>
        <fullName evidence="7">NeuD/PglB/VioB family sugar acetyltransferase</fullName>
    </submittedName>
</protein>
<reference evidence="7" key="1">
    <citation type="submission" date="2021-03" db="EMBL/GenBank/DDBJ databases">
        <authorList>
            <person name="Stanton E."/>
        </authorList>
    </citation>
    <scope>NUCLEOTIDE SEQUENCE</scope>
    <source>
        <strain evidence="7">2020EL-00113</strain>
    </source>
</reference>
<accession>A0A8I2DBF2</accession>
<evidence type="ECO:0000256" key="2">
    <source>
        <dbReference type="ARBA" id="ARBA00022737"/>
    </source>
</evidence>
<dbReference type="InterPro" id="IPR050179">
    <property type="entry name" value="Trans_hexapeptide_repeat"/>
</dbReference>
<evidence type="ECO:0000256" key="3">
    <source>
        <dbReference type="ARBA" id="ARBA00023315"/>
    </source>
</evidence>